<dbReference type="RefSeq" id="WP_135566805.1">
    <property type="nucleotide sequence ID" value="NZ_CP048875.1"/>
</dbReference>
<dbReference type="EMBL" id="RCIY01000040">
    <property type="protein sequence ID" value="TGG86373.1"/>
    <property type="molecule type" value="Genomic_DNA"/>
</dbReference>
<gene>
    <name evidence="2" type="ORF">D8771_08480</name>
</gene>
<feature type="region of interest" description="Disordered" evidence="1">
    <location>
        <begin position="72"/>
        <end position="91"/>
    </location>
</feature>
<dbReference type="Proteomes" id="UP000298111">
    <property type="component" value="Unassembled WGS sequence"/>
</dbReference>
<evidence type="ECO:0000313" key="3">
    <source>
        <dbReference type="Proteomes" id="UP000298111"/>
    </source>
</evidence>
<evidence type="ECO:0000313" key="2">
    <source>
        <dbReference type="EMBL" id="TGG86373.1"/>
    </source>
</evidence>
<dbReference type="AlphaFoldDB" id="A0A6C1CBC4"/>
<evidence type="ECO:0000256" key="1">
    <source>
        <dbReference type="SAM" id="MobiDB-lite"/>
    </source>
</evidence>
<comment type="caution">
    <text evidence="2">The sequence shown here is derived from an EMBL/GenBank/DDBJ whole genome shotgun (WGS) entry which is preliminary data.</text>
</comment>
<reference evidence="2 3" key="1">
    <citation type="submission" date="2018-10" db="EMBL/GenBank/DDBJ databases">
        <title>Isolation of pseudouridimycin from Streptomyces albus DSM 40763.</title>
        <authorList>
            <person name="Rosenqvist P."/>
            <person name="Metsae-Ketelae M."/>
            <person name="Virta P."/>
        </authorList>
    </citation>
    <scope>NUCLEOTIDE SEQUENCE [LARGE SCALE GENOMIC DNA]</scope>
    <source>
        <strain evidence="2 3">DSM 40763</strain>
    </source>
</reference>
<proteinExistence type="predicted"/>
<feature type="compositionally biased region" description="Low complexity" evidence="1">
    <location>
        <begin position="79"/>
        <end position="91"/>
    </location>
</feature>
<protein>
    <submittedName>
        <fullName evidence="2">Uncharacterized protein</fullName>
    </submittedName>
</protein>
<name>A0A6C1CBC4_9ACTN</name>
<organism evidence="2 3">
    <name type="scientific">Streptomyces albus</name>
    <dbReference type="NCBI Taxonomy" id="1888"/>
    <lineage>
        <taxon>Bacteria</taxon>
        <taxon>Bacillati</taxon>
        <taxon>Actinomycetota</taxon>
        <taxon>Actinomycetes</taxon>
        <taxon>Kitasatosporales</taxon>
        <taxon>Streptomycetaceae</taxon>
        <taxon>Streptomyces</taxon>
    </lineage>
</organism>
<accession>A0A6C1CBC4</accession>
<sequence length="91" mass="9861">MDRDSARPGGPRPAVYRVTCRFRPDGPVNSGWWADRATAELRYREWVGLYGSDPGTVITLARVTGQTVEVLRSWPPGPARGAGAVPGPDAR</sequence>
<dbReference type="GeneID" id="75179601"/>